<evidence type="ECO:0000313" key="1">
    <source>
        <dbReference type="Proteomes" id="UP000887579"/>
    </source>
</evidence>
<reference evidence="2" key="1">
    <citation type="submission" date="2022-11" db="UniProtKB">
        <authorList>
            <consortium name="WormBaseParasite"/>
        </authorList>
    </citation>
    <scope>IDENTIFICATION</scope>
</reference>
<protein>
    <submittedName>
        <fullName evidence="2">ABC transmembrane type-1 domain-containing protein</fullName>
    </submittedName>
</protein>
<name>A0AC34F9J0_9BILA</name>
<dbReference type="WBParaSite" id="ES5_v2.g13781.t1">
    <property type="protein sequence ID" value="ES5_v2.g13781.t1"/>
    <property type="gene ID" value="ES5_v2.g13781"/>
</dbReference>
<proteinExistence type="predicted"/>
<organism evidence="1 2">
    <name type="scientific">Panagrolaimus sp. ES5</name>
    <dbReference type="NCBI Taxonomy" id="591445"/>
    <lineage>
        <taxon>Eukaryota</taxon>
        <taxon>Metazoa</taxon>
        <taxon>Ecdysozoa</taxon>
        <taxon>Nematoda</taxon>
        <taxon>Chromadorea</taxon>
        <taxon>Rhabditida</taxon>
        <taxon>Tylenchina</taxon>
        <taxon>Panagrolaimomorpha</taxon>
        <taxon>Panagrolaimoidea</taxon>
        <taxon>Panagrolaimidae</taxon>
        <taxon>Panagrolaimus</taxon>
    </lineage>
</organism>
<dbReference type="Proteomes" id="UP000887579">
    <property type="component" value="Unplaced"/>
</dbReference>
<evidence type="ECO:0000313" key="2">
    <source>
        <dbReference type="WBParaSite" id="ES5_v2.g13781.t1"/>
    </source>
</evidence>
<accession>A0AC34F9J0</accession>
<sequence length="410" mass="45849">MNPQSTEYSATITPLLMYYCAMALMLSIIVFFQYACFNYVALSITRRLRRSYFRSMLHQSNEFFQLQENQFAANTFCSDLQTLSIVIIDTLPGIVIAIVQLATAGVISYLLTWRLSWLISAIAVGCGIWVAILQKLVQLETIREAKLMSQVSQPIESEEKYQKLLKQQMNSGIRKGLLQGTLTGSLQFFPFLGWGAAALYGNWLLDRDLMNLPAYIYVCVSTLIPACVRIGQLPQLLVPLIVLPKIGKAMNSVKSEIRKSPIKDNDITISKKDILINFLKTEMGILPEGGIFGFTSESAVKNLRKFIFDTNKAGTTLRFSFIFAVPQVTQAISYAMGSYMVINKILTPVSVYKIVQTIYNAIGGVAIIAQYPHDIHASRLAAQKIDDNLELENIMIDKNNTHISAPLTDI</sequence>